<dbReference type="AlphaFoldDB" id="A0A858BTS5"/>
<dbReference type="EMBL" id="CP048649">
    <property type="protein sequence ID" value="QIB69333.1"/>
    <property type="molecule type" value="Genomic_DNA"/>
</dbReference>
<evidence type="ECO:0000313" key="1">
    <source>
        <dbReference type="EMBL" id="QIB69333.1"/>
    </source>
</evidence>
<evidence type="ECO:0000313" key="2">
    <source>
        <dbReference type="Proteomes" id="UP000466848"/>
    </source>
</evidence>
<dbReference type="RefSeq" id="WP_163066506.1">
    <property type="nucleotide sequence ID" value="NZ_CP048649.1"/>
</dbReference>
<dbReference type="InterPro" id="IPR008792">
    <property type="entry name" value="PQQD"/>
</dbReference>
<dbReference type="Pfam" id="PF05402">
    <property type="entry name" value="PqqD"/>
    <property type="match status" value="1"/>
</dbReference>
<protein>
    <submittedName>
        <fullName evidence="1">PqqD family protein</fullName>
    </submittedName>
</protein>
<dbReference type="KEGG" id="abut:Ami103574_08345"/>
<dbReference type="Proteomes" id="UP000466848">
    <property type="component" value="Chromosome"/>
</dbReference>
<organism evidence="1 2">
    <name type="scientific">Aminipila butyrica</name>
    <dbReference type="NCBI Taxonomy" id="433296"/>
    <lineage>
        <taxon>Bacteria</taxon>
        <taxon>Bacillati</taxon>
        <taxon>Bacillota</taxon>
        <taxon>Clostridia</taxon>
        <taxon>Peptostreptococcales</taxon>
        <taxon>Anaerovoracaceae</taxon>
        <taxon>Aminipila</taxon>
    </lineage>
</organism>
<keyword evidence="2" id="KW-1185">Reference proteome</keyword>
<sequence length="114" mass="13405">MSAKPANLLDVVFRVCHQVRYEVSDEGIVTILIQQNHPIQCFFRKLRVKIPEYRRIKLDDFGSYAFLQIDGYKTVREIGEALEAKFGDKVQPLYERLSLFLTHIQDQCHYIETV</sequence>
<name>A0A858BTS5_9FIRM</name>
<accession>A0A858BTS5</accession>
<reference evidence="1 2" key="1">
    <citation type="submission" date="2020-02" db="EMBL/GenBank/DDBJ databases">
        <authorList>
            <person name="Kim Y.B."/>
            <person name="Roh S.W."/>
        </authorList>
    </citation>
    <scope>NUCLEOTIDE SEQUENCE [LARGE SCALE GENOMIC DNA]</scope>
    <source>
        <strain evidence="1 2">DSM 103574</strain>
    </source>
</reference>
<gene>
    <name evidence="1" type="ORF">Ami103574_08345</name>
</gene>
<proteinExistence type="predicted"/>